<keyword evidence="2" id="KW-0443">Lipid metabolism</keyword>
<dbReference type="Gene3D" id="3.40.50.1820">
    <property type="entry name" value="alpha/beta hydrolase"/>
    <property type="match status" value="1"/>
</dbReference>
<feature type="domain" description="Partial AB-hydrolase lipase" evidence="4">
    <location>
        <begin position="49"/>
        <end position="107"/>
    </location>
</feature>
<feature type="chain" id="PRO_5045153561" description="Lipase" evidence="3">
    <location>
        <begin position="22"/>
        <end position="410"/>
    </location>
</feature>
<dbReference type="Pfam" id="PF04083">
    <property type="entry name" value="Abhydro_lipase"/>
    <property type="match status" value="1"/>
</dbReference>
<feature type="signal peptide" evidence="3">
    <location>
        <begin position="1"/>
        <end position="21"/>
    </location>
</feature>
<evidence type="ECO:0000259" key="4">
    <source>
        <dbReference type="Pfam" id="PF04083"/>
    </source>
</evidence>
<proteinExistence type="inferred from homology"/>
<accession>A0ABM3GU65</accession>
<comment type="similarity">
    <text evidence="1 2">Belongs to the AB hydrolase superfamily. Lipase family.</text>
</comment>
<evidence type="ECO:0000313" key="5">
    <source>
        <dbReference type="Proteomes" id="UP000827889"/>
    </source>
</evidence>
<keyword evidence="3" id="KW-0732">Signal</keyword>
<dbReference type="InterPro" id="IPR006693">
    <property type="entry name" value="AB_hydrolase_lipase"/>
</dbReference>
<keyword evidence="2" id="KW-0378">Hydrolase</keyword>
<keyword evidence="2" id="KW-0442">Lipid degradation</keyword>
<dbReference type="PANTHER" id="PTHR11005">
    <property type="entry name" value="LYSOSOMAL ACID LIPASE-RELATED"/>
    <property type="match status" value="1"/>
</dbReference>
<dbReference type="Proteomes" id="UP000827889">
    <property type="component" value="Chromosome 10"/>
</dbReference>
<evidence type="ECO:0000313" key="6">
    <source>
        <dbReference type="RefSeq" id="XP_048127877.1"/>
    </source>
</evidence>
<dbReference type="InterPro" id="IPR029058">
    <property type="entry name" value="AB_hydrolase_fold"/>
</dbReference>
<dbReference type="PIRSF" id="PIRSF000862">
    <property type="entry name" value="Steryl_ester_lip"/>
    <property type="match status" value="1"/>
</dbReference>
<dbReference type="SUPFAM" id="SSF53474">
    <property type="entry name" value="alpha/beta-Hydrolases"/>
    <property type="match status" value="1"/>
</dbReference>
<sequence>MANALATISLLLTLLCRSATGVRTKAFSLRSQRRLSDLVAVADDDGICQSMVEPQNYDCEEHTVTTQDGYILSLQRISVRQSGGTTGDRPPVMLQHGVFMDGITWLLLPADKSLAFLLADNKFDVWIANTRGTKYSRGHTSLSPDDEAYWNWTWDTLVSSDLPAVFNYVYHQTGQRLHYVGHSQGTLMALAAFSKEQLLDMLRSAVLLSPIAYMGQMTSPVARSAAENFLAEALYWLGVDEFDLRGVAAVKLLQDICQKTGVDCTHMLTAFTGPNCCLNSTIVDVFLDHEPQPTSTMNLIHLAQMIRDGTISMYDYGDEGQNVEHYGQATPPLYNMSSIPNDLPLFLSYGGADALSDVRDVKLLLDSLKDHDGDKLVTQYREDYAHADFVMGENAKEVVYDPLMAFLRLQ</sequence>
<gene>
    <name evidence="6" type="primary">LOC115747588</name>
</gene>
<dbReference type="GeneID" id="115747588"/>
<reference evidence="6" key="1">
    <citation type="submission" date="2025-08" db="UniProtKB">
        <authorList>
            <consortium name="RefSeq"/>
        </authorList>
    </citation>
    <scope>IDENTIFICATION</scope>
    <source>
        <tissue evidence="6">Leaf</tissue>
    </source>
</reference>
<protein>
    <recommendedName>
        <fullName evidence="2">Lipase</fullName>
    </recommendedName>
</protein>
<name>A0ABM3GU65_9MYRT</name>
<organism evidence="5 6">
    <name type="scientific">Rhodamnia argentea</name>
    <dbReference type="NCBI Taxonomy" id="178133"/>
    <lineage>
        <taxon>Eukaryota</taxon>
        <taxon>Viridiplantae</taxon>
        <taxon>Streptophyta</taxon>
        <taxon>Embryophyta</taxon>
        <taxon>Tracheophyta</taxon>
        <taxon>Spermatophyta</taxon>
        <taxon>Magnoliopsida</taxon>
        <taxon>eudicotyledons</taxon>
        <taxon>Gunneridae</taxon>
        <taxon>Pentapetalae</taxon>
        <taxon>rosids</taxon>
        <taxon>malvids</taxon>
        <taxon>Myrtales</taxon>
        <taxon>Myrtaceae</taxon>
        <taxon>Myrtoideae</taxon>
        <taxon>Myrteae</taxon>
        <taxon>Australasian group</taxon>
        <taxon>Rhodamnia</taxon>
    </lineage>
</organism>
<evidence type="ECO:0000256" key="1">
    <source>
        <dbReference type="ARBA" id="ARBA00010701"/>
    </source>
</evidence>
<evidence type="ECO:0000256" key="3">
    <source>
        <dbReference type="SAM" id="SignalP"/>
    </source>
</evidence>
<dbReference type="RefSeq" id="XP_048127877.1">
    <property type="nucleotide sequence ID" value="XM_048271920.1"/>
</dbReference>
<dbReference type="InterPro" id="IPR025483">
    <property type="entry name" value="Lipase_euk"/>
</dbReference>
<keyword evidence="5" id="KW-1185">Reference proteome</keyword>
<evidence type="ECO:0000256" key="2">
    <source>
        <dbReference type="PIRNR" id="PIRNR000862"/>
    </source>
</evidence>